<dbReference type="Proteomes" id="UP001438707">
    <property type="component" value="Unassembled WGS sequence"/>
</dbReference>
<reference evidence="1 2" key="1">
    <citation type="journal article" date="2024" name="Nat. Commun.">
        <title>Phylogenomics reveals the evolutionary origins of lichenization in chlorophyte algae.</title>
        <authorList>
            <person name="Puginier C."/>
            <person name="Libourel C."/>
            <person name="Otte J."/>
            <person name="Skaloud P."/>
            <person name="Haon M."/>
            <person name="Grisel S."/>
            <person name="Petersen M."/>
            <person name="Berrin J.G."/>
            <person name="Delaux P.M."/>
            <person name="Dal Grande F."/>
            <person name="Keller J."/>
        </authorList>
    </citation>
    <scope>NUCLEOTIDE SEQUENCE [LARGE SCALE GENOMIC DNA]</scope>
    <source>
        <strain evidence="1 2">SAG 2145</strain>
    </source>
</reference>
<accession>A0AAW1QVA8</accession>
<comment type="caution">
    <text evidence="1">The sequence shown here is derived from an EMBL/GenBank/DDBJ whole genome shotgun (WGS) entry which is preliminary data.</text>
</comment>
<organism evidence="1 2">
    <name type="scientific">Apatococcus lobatus</name>
    <dbReference type="NCBI Taxonomy" id="904363"/>
    <lineage>
        <taxon>Eukaryota</taxon>
        <taxon>Viridiplantae</taxon>
        <taxon>Chlorophyta</taxon>
        <taxon>core chlorophytes</taxon>
        <taxon>Trebouxiophyceae</taxon>
        <taxon>Chlorellales</taxon>
        <taxon>Chlorellaceae</taxon>
        <taxon>Apatococcus</taxon>
    </lineage>
</organism>
<sequence>MRTETCLMEWVAVDTAADEPLLTNLDAVIQLRVSSKACESCLSQSQAKAAVDGVFMPVNELSSVKVAVKRLQQGALSAGRSASKSMSIMGK</sequence>
<gene>
    <name evidence="1" type="ORF">WJX74_000896</name>
</gene>
<keyword evidence="2" id="KW-1185">Reference proteome</keyword>
<name>A0AAW1QVA8_9CHLO</name>
<evidence type="ECO:0000313" key="1">
    <source>
        <dbReference type="EMBL" id="KAK9825483.1"/>
    </source>
</evidence>
<dbReference type="AlphaFoldDB" id="A0AAW1QVA8"/>
<evidence type="ECO:0000313" key="2">
    <source>
        <dbReference type="Proteomes" id="UP001438707"/>
    </source>
</evidence>
<proteinExistence type="predicted"/>
<dbReference type="EMBL" id="JALJOS010000024">
    <property type="protein sequence ID" value="KAK9825483.1"/>
    <property type="molecule type" value="Genomic_DNA"/>
</dbReference>
<protein>
    <submittedName>
        <fullName evidence="1">Uncharacterized protein</fullName>
    </submittedName>
</protein>